<keyword evidence="6" id="KW-0804">Transcription</keyword>
<dbReference type="GO" id="GO:0008270">
    <property type="term" value="F:zinc ion binding"/>
    <property type="evidence" value="ECO:0007669"/>
    <property type="project" value="InterPro"/>
</dbReference>
<dbReference type="GO" id="GO:0005634">
    <property type="term" value="C:nucleus"/>
    <property type="evidence" value="ECO:0007669"/>
    <property type="project" value="UniProtKB-SubCell"/>
</dbReference>
<name>A0A6V8GZS7_TALPI</name>
<evidence type="ECO:0000256" key="7">
    <source>
        <dbReference type="ARBA" id="ARBA00023242"/>
    </source>
</evidence>
<dbReference type="PROSITE" id="PS00463">
    <property type="entry name" value="ZN2_CY6_FUNGAL_1"/>
    <property type="match status" value="1"/>
</dbReference>
<evidence type="ECO:0000256" key="3">
    <source>
        <dbReference type="ARBA" id="ARBA00022833"/>
    </source>
</evidence>
<dbReference type="SUPFAM" id="SSF57701">
    <property type="entry name" value="Zn2/Cys6 DNA-binding domain"/>
    <property type="match status" value="1"/>
</dbReference>
<dbReference type="GO" id="GO:0000981">
    <property type="term" value="F:DNA-binding transcription factor activity, RNA polymerase II-specific"/>
    <property type="evidence" value="ECO:0007669"/>
    <property type="project" value="InterPro"/>
</dbReference>
<feature type="domain" description="Zn(2)-C6 fungal-type" evidence="9">
    <location>
        <begin position="54"/>
        <end position="85"/>
    </location>
</feature>
<reference evidence="11" key="1">
    <citation type="journal article" date="2015" name="Genome Announc.">
        <title>Draft genome sequence of Talaromyces cellulolyticus strain Y-94, a source of lignocellulosic biomass-degrading enzymes.</title>
        <authorList>
            <person name="Fujii T."/>
            <person name="Koike H."/>
            <person name="Sawayama S."/>
            <person name="Yano S."/>
            <person name="Inoue H."/>
        </authorList>
    </citation>
    <scope>NUCLEOTIDE SEQUENCE [LARGE SCALE GENOMIC DNA]</scope>
    <source>
        <strain evidence="11">Y-94</strain>
    </source>
</reference>
<evidence type="ECO:0000256" key="8">
    <source>
        <dbReference type="SAM" id="MobiDB-lite"/>
    </source>
</evidence>
<evidence type="ECO:0000256" key="4">
    <source>
        <dbReference type="ARBA" id="ARBA00023015"/>
    </source>
</evidence>
<accession>A0A6V8GZS7</accession>
<comment type="caution">
    <text evidence="10">The sequence shown here is derived from an EMBL/GenBank/DDBJ whole genome shotgun (WGS) entry which is preliminary data.</text>
</comment>
<dbReference type="GO" id="GO:0003677">
    <property type="term" value="F:DNA binding"/>
    <property type="evidence" value="ECO:0007669"/>
    <property type="project" value="UniProtKB-KW"/>
</dbReference>
<dbReference type="SMART" id="SM00906">
    <property type="entry name" value="Fungal_trans"/>
    <property type="match status" value="1"/>
</dbReference>
<evidence type="ECO:0000256" key="5">
    <source>
        <dbReference type="ARBA" id="ARBA00023125"/>
    </source>
</evidence>
<dbReference type="Proteomes" id="UP000053095">
    <property type="component" value="Unassembled WGS sequence"/>
</dbReference>
<keyword evidence="4" id="KW-0805">Transcription regulation</keyword>
<organism evidence="10 11">
    <name type="scientific">Talaromyces pinophilus</name>
    <name type="common">Penicillium pinophilum</name>
    <dbReference type="NCBI Taxonomy" id="128442"/>
    <lineage>
        <taxon>Eukaryota</taxon>
        <taxon>Fungi</taxon>
        <taxon>Dikarya</taxon>
        <taxon>Ascomycota</taxon>
        <taxon>Pezizomycotina</taxon>
        <taxon>Eurotiomycetes</taxon>
        <taxon>Eurotiomycetidae</taxon>
        <taxon>Eurotiales</taxon>
        <taxon>Trichocomaceae</taxon>
        <taxon>Talaromyces</taxon>
        <taxon>Talaromyces sect. Talaromyces</taxon>
    </lineage>
</organism>
<evidence type="ECO:0000259" key="9">
    <source>
        <dbReference type="PROSITE" id="PS50048"/>
    </source>
</evidence>
<dbReference type="GO" id="GO:0006351">
    <property type="term" value="P:DNA-templated transcription"/>
    <property type="evidence" value="ECO:0007669"/>
    <property type="project" value="InterPro"/>
</dbReference>
<keyword evidence="7" id="KW-0539">Nucleus</keyword>
<feature type="region of interest" description="Disordered" evidence="8">
    <location>
        <begin position="867"/>
        <end position="895"/>
    </location>
</feature>
<keyword evidence="2" id="KW-0479">Metal-binding</keyword>
<dbReference type="InterPro" id="IPR007219">
    <property type="entry name" value="XnlR_reg_dom"/>
</dbReference>
<dbReference type="PROSITE" id="PS50048">
    <property type="entry name" value="ZN2_CY6_FUNGAL_2"/>
    <property type="match status" value="1"/>
</dbReference>
<dbReference type="SMART" id="SM00066">
    <property type="entry name" value="GAL4"/>
    <property type="match status" value="1"/>
</dbReference>
<comment type="subcellular location">
    <subcellularLocation>
        <location evidence="1">Nucleus</location>
    </subcellularLocation>
</comment>
<dbReference type="EMBL" id="DF933811">
    <property type="protein sequence ID" value="GAM34357.1"/>
    <property type="molecule type" value="Genomic_DNA"/>
</dbReference>
<dbReference type="InterPro" id="IPR051615">
    <property type="entry name" value="Transcr_Regulatory_Elem"/>
</dbReference>
<feature type="region of interest" description="Disordered" evidence="8">
    <location>
        <begin position="1"/>
        <end position="43"/>
    </location>
</feature>
<evidence type="ECO:0000256" key="2">
    <source>
        <dbReference type="ARBA" id="ARBA00022723"/>
    </source>
</evidence>
<evidence type="ECO:0000313" key="10">
    <source>
        <dbReference type="EMBL" id="GAM34357.1"/>
    </source>
</evidence>
<gene>
    <name evidence="10" type="ORF">TCE0_015r01886</name>
</gene>
<evidence type="ECO:0000256" key="6">
    <source>
        <dbReference type="ARBA" id="ARBA00023163"/>
    </source>
</evidence>
<dbReference type="AlphaFoldDB" id="A0A6V8GZS7"/>
<dbReference type="PANTHER" id="PTHR31313">
    <property type="entry name" value="TY1 ENHANCER ACTIVATOR"/>
    <property type="match status" value="1"/>
</dbReference>
<dbReference type="Gene3D" id="4.10.240.10">
    <property type="entry name" value="Zn(2)-C6 fungal-type DNA-binding domain"/>
    <property type="match status" value="1"/>
</dbReference>
<dbReference type="Pfam" id="PF04082">
    <property type="entry name" value="Fungal_trans"/>
    <property type="match status" value="1"/>
</dbReference>
<evidence type="ECO:0000256" key="1">
    <source>
        <dbReference type="ARBA" id="ARBA00004123"/>
    </source>
</evidence>
<dbReference type="Pfam" id="PF00172">
    <property type="entry name" value="Zn_clus"/>
    <property type="match status" value="1"/>
</dbReference>
<feature type="compositionally biased region" description="Polar residues" evidence="8">
    <location>
        <begin position="23"/>
        <end position="32"/>
    </location>
</feature>
<keyword evidence="5" id="KW-0238">DNA-binding</keyword>
<sequence>MDERAGFENDSTTSTDEAPDPTPSGNASGSRNNKSKAKRNDDGHAAKRRCVSSACIACRRRKSKCDGNLPSCAACSSVYHTPCIYDPNSDHRRKGVYKKDIDNLRTRNTTLQTLIHAILNYDEDNAFDLVRQIRLCDSLEDVADAIINQERGLSTPPVTNQREQIIEDNTGTDQFESELAGKMSELMLDGSVKFIGGTSNLLFLPADLQQGDEDASRDMVNVKQGSKFSLAQWTRVTDDEALVKHLITMYFTWHYAYFTTLSKNLFYRDFRRGQSSSYCSSFLVNTMLALGCHFSSWPGAYEHPEDSATAGDHFFREAKRLLLEHDEHEKARLCTVQALALMSVREAGCGREGKGWVYSGMSFRMAYDLGLNFGATNLGASKLMEEDIDARRITFWGCYLFDKCWSNYLGRQPQLSLADATVPKFDVYPLEEAEPWVPYTDTGIGRERPQPARTRAVALQISKLCEISNDLLAFFYHPMPSEKQPSRQAELSKLSDLHTRLEAWKKGLPAEMEPKDGQLPPVLLMHMFYQLLFIHLYRPFLKYTKSTSPLPQHVSPRRLCSQAAAAISKLLRIYKKSYGLRQICNIAVYIVHSACTIHLLNLPDRNARRDLIHGVRNLEEIGEGWLCARRTLRILDLSAVKWNIEIPNEVTTVFDRTRVKWGSWGHWDQVTSPSVSDTSPISASATMSVPVTHKQHDNFYTSSTLPQQQPALSQANRRMAYPTIPAVKHPMAAAVQPTHYPDQLETLPFVSYPPATNQTSPPTTMSHLYPSQGMAYTQPNGGYQTQQDAISMNNQDISCNNSNSSNSPAAVSGTPPMPVFNGITENMVEENQDWWMRDQSALALGLENWGEGWAGNQFMNLNLPAPPPPTPHVSHSSLHPVHQNRHPDGRGAVDMQAHTNGNEVLNNLQLTGNIPQDGVKHAYGYQNMPPSGYQ</sequence>
<protein>
    <submittedName>
        <fullName evidence="10">Nitrogen assimilation transcription factor</fullName>
    </submittedName>
</protein>
<keyword evidence="11" id="KW-1185">Reference proteome</keyword>
<dbReference type="CDD" id="cd12148">
    <property type="entry name" value="fungal_TF_MHR"/>
    <property type="match status" value="1"/>
</dbReference>
<evidence type="ECO:0000313" key="11">
    <source>
        <dbReference type="Proteomes" id="UP000053095"/>
    </source>
</evidence>
<dbReference type="PANTHER" id="PTHR31313:SF81">
    <property type="entry name" value="TY1 ENHANCER ACTIVATOR"/>
    <property type="match status" value="1"/>
</dbReference>
<dbReference type="InterPro" id="IPR036864">
    <property type="entry name" value="Zn2-C6_fun-type_DNA-bd_sf"/>
</dbReference>
<dbReference type="InterPro" id="IPR001138">
    <property type="entry name" value="Zn2Cys6_DnaBD"/>
</dbReference>
<dbReference type="CDD" id="cd00067">
    <property type="entry name" value="GAL4"/>
    <property type="match status" value="1"/>
</dbReference>
<keyword evidence="3" id="KW-0862">Zinc</keyword>
<proteinExistence type="predicted"/>